<dbReference type="SUPFAM" id="SSF52200">
    <property type="entry name" value="Toll/Interleukin receptor TIR domain"/>
    <property type="match status" value="1"/>
</dbReference>
<name>A0ABW5ZB35_9FLAO</name>
<evidence type="ECO:0000313" key="3">
    <source>
        <dbReference type="Proteomes" id="UP001597549"/>
    </source>
</evidence>
<feature type="domain" description="TIR" evidence="1">
    <location>
        <begin position="3"/>
        <end position="87"/>
    </location>
</feature>
<evidence type="ECO:0000259" key="1">
    <source>
        <dbReference type="Pfam" id="PF13676"/>
    </source>
</evidence>
<dbReference type="Pfam" id="PF13676">
    <property type="entry name" value="TIR_2"/>
    <property type="match status" value="1"/>
</dbReference>
<proteinExistence type="predicted"/>
<dbReference type="EMBL" id="JBHUOL010000019">
    <property type="protein sequence ID" value="MFD2909671.1"/>
    <property type="molecule type" value="Genomic_DNA"/>
</dbReference>
<dbReference type="InterPro" id="IPR000157">
    <property type="entry name" value="TIR_dom"/>
</dbReference>
<organism evidence="2 3">
    <name type="scientific">Flavobacterium ardleyense</name>
    <dbReference type="NCBI Taxonomy" id="2038737"/>
    <lineage>
        <taxon>Bacteria</taxon>
        <taxon>Pseudomonadati</taxon>
        <taxon>Bacteroidota</taxon>
        <taxon>Flavobacteriia</taxon>
        <taxon>Flavobacteriales</taxon>
        <taxon>Flavobacteriaceae</taxon>
        <taxon>Flavobacterium</taxon>
    </lineage>
</organism>
<dbReference type="Gene3D" id="3.40.50.10140">
    <property type="entry name" value="Toll/interleukin-1 receptor homology (TIR) domain"/>
    <property type="match status" value="1"/>
</dbReference>
<dbReference type="Proteomes" id="UP001597549">
    <property type="component" value="Unassembled WGS sequence"/>
</dbReference>
<comment type="caution">
    <text evidence="2">The sequence shown here is derived from an EMBL/GenBank/DDBJ whole genome shotgun (WGS) entry which is preliminary data.</text>
</comment>
<reference evidence="3" key="1">
    <citation type="journal article" date="2019" name="Int. J. Syst. Evol. Microbiol.">
        <title>The Global Catalogue of Microorganisms (GCM) 10K type strain sequencing project: providing services to taxonomists for standard genome sequencing and annotation.</title>
        <authorList>
            <consortium name="The Broad Institute Genomics Platform"/>
            <consortium name="The Broad Institute Genome Sequencing Center for Infectious Disease"/>
            <person name="Wu L."/>
            <person name="Ma J."/>
        </authorList>
    </citation>
    <scope>NUCLEOTIDE SEQUENCE [LARGE SCALE GENOMIC DNA]</scope>
    <source>
        <strain evidence="3">KCTC 52644</strain>
    </source>
</reference>
<accession>A0ABW5ZB35</accession>
<keyword evidence="3" id="KW-1185">Reference proteome</keyword>
<dbReference type="InterPro" id="IPR035897">
    <property type="entry name" value="Toll_tir_struct_dom_sf"/>
</dbReference>
<sequence>MKIFISYTTRDRNITKEFLLKLYNELSEFETVYIDLIHNDSDNKQKRVFKELESADQIVLIETESVYDSNWVKIELESAKSLKKGIIKIPYNELIELLKAKKSQWLTTYIKNSASNY</sequence>
<dbReference type="RefSeq" id="WP_379808410.1">
    <property type="nucleotide sequence ID" value="NZ_JBHUOL010000019.1"/>
</dbReference>
<evidence type="ECO:0000313" key="2">
    <source>
        <dbReference type="EMBL" id="MFD2909671.1"/>
    </source>
</evidence>
<gene>
    <name evidence="2" type="ORF">ACFSX9_13115</name>
</gene>
<protein>
    <submittedName>
        <fullName evidence="2">TIR domain-containing protein</fullName>
    </submittedName>
</protein>